<reference evidence="1 2" key="1">
    <citation type="submission" date="2021-06" db="EMBL/GenBank/DDBJ databases">
        <title>Caerostris extrusa draft genome.</title>
        <authorList>
            <person name="Kono N."/>
            <person name="Arakawa K."/>
        </authorList>
    </citation>
    <scope>NUCLEOTIDE SEQUENCE [LARGE SCALE GENOMIC DNA]</scope>
</reference>
<evidence type="ECO:0000313" key="1">
    <source>
        <dbReference type="EMBL" id="GIX84449.1"/>
    </source>
</evidence>
<keyword evidence="2" id="KW-1185">Reference proteome</keyword>
<name>A0AAV4NLR9_CAEEX</name>
<gene>
    <name evidence="1" type="ORF">CEXT_583162</name>
</gene>
<organism evidence="1 2">
    <name type="scientific">Caerostris extrusa</name>
    <name type="common">Bark spider</name>
    <name type="synonym">Caerostris bankana</name>
    <dbReference type="NCBI Taxonomy" id="172846"/>
    <lineage>
        <taxon>Eukaryota</taxon>
        <taxon>Metazoa</taxon>
        <taxon>Ecdysozoa</taxon>
        <taxon>Arthropoda</taxon>
        <taxon>Chelicerata</taxon>
        <taxon>Arachnida</taxon>
        <taxon>Araneae</taxon>
        <taxon>Araneomorphae</taxon>
        <taxon>Entelegynae</taxon>
        <taxon>Araneoidea</taxon>
        <taxon>Araneidae</taxon>
        <taxon>Caerostris</taxon>
    </lineage>
</organism>
<dbReference type="AlphaFoldDB" id="A0AAV4NLR9"/>
<accession>A0AAV4NLR9</accession>
<comment type="caution">
    <text evidence="1">The sequence shown here is derived from an EMBL/GenBank/DDBJ whole genome shotgun (WGS) entry which is preliminary data.</text>
</comment>
<sequence>MLKFIHSSQKSSRLDRCLKWGKKRSTCEWTIKERIPEPNCISCVIKRHASSWIEEDACLTREDNLEEDRALQMEPD</sequence>
<protein>
    <submittedName>
        <fullName evidence="1">Uncharacterized protein</fullName>
    </submittedName>
</protein>
<dbReference type="Proteomes" id="UP001054945">
    <property type="component" value="Unassembled WGS sequence"/>
</dbReference>
<evidence type="ECO:0000313" key="2">
    <source>
        <dbReference type="Proteomes" id="UP001054945"/>
    </source>
</evidence>
<dbReference type="EMBL" id="BPLR01003428">
    <property type="protein sequence ID" value="GIX84449.1"/>
    <property type="molecule type" value="Genomic_DNA"/>
</dbReference>
<proteinExistence type="predicted"/>